<evidence type="ECO:0008006" key="3">
    <source>
        <dbReference type="Google" id="ProtNLM"/>
    </source>
</evidence>
<name>A0AA38P8S7_9AGAR</name>
<gene>
    <name evidence="1" type="ORF">F5878DRAFT_620031</name>
</gene>
<dbReference type="Proteomes" id="UP001163846">
    <property type="component" value="Unassembled WGS sequence"/>
</dbReference>
<protein>
    <recommendedName>
        <fullName evidence="3">F-box domain-containing protein</fullName>
    </recommendedName>
</protein>
<comment type="caution">
    <text evidence="1">The sequence shown here is derived from an EMBL/GenBank/DDBJ whole genome shotgun (WGS) entry which is preliminary data.</text>
</comment>
<dbReference type="AlphaFoldDB" id="A0AA38P8S7"/>
<evidence type="ECO:0000313" key="1">
    <source>
        <dbReference type="EMBL" id="KAJ3838256.1"/>
    </source>
</evidence>
<dbReference type="EMBL" id="MU806193">
    <property type="protein sequence ID" value="KAJ3838256.1"/>
    <property type="molecule type" value="Genomic_DNA"/>
</dbReference>
<proteinExistence type="predicted"/>
<keyword evidence="2" id="KW-1185">Reference proteome</keyword>
<reference evidence="1" key="1">
    <citation type="submission" date="2022-08" db="EMBL/GenBank/DDBJ databases">
        <authorList>
            <consortium name="DOE Joint Genome Institute"/>
            <person name="Min B."/>
            <person name="Riley R."/>
            <person name="Sierra-Patev S."/>
            <person name="Naranjo-Ortiz M."/>
            <person name="Looney B."/>
            <person name="Konkel Z."/>
            <person name="Slot J.C."/>
            <person name="Sakamoto Y."/>
            <person name="Steenwyk J.L."/>
            <person name="Rokas A."/>
            <person name="Carro J."/>
            <person name="Camarero S."/>
            <person name="Ferreira P."/>
            <person name="Molpeceres G."/>
            <person name="Ruiz-Duenas F.J."/>
            <person name="Serrano A."/>
            <person name="Henrissat B."/>
            <person name="Drula E."/>
            <person name="Hughes K.W."/>
            <person name="Mata J.L."/>
            <person name="Ishikawa N.K."/>
            <person name="Vargas-Isla R."/>
            <person name="Ushijima S."/>
            <person name="Smith C.A."/>
            <person name="Ahrendt S."/>
            <person name="Andreopoulos W."/>
            <person name="He G."/>
            <person name="Labutti K."/>
            <person name="Lipzen A."/>
            <person name="Ng V."/>
            <person name="Sandor L."/>
            <person name="Barry K."/>
            <person name="Martinez A.T."/>
            <person name="Xiao Y."/>
            <person name="Gibbons J.G."/>
            <person name="Terashima K."/>
            <person name="Hibbett D.S."/>
            <person name="Grigoriev I.V."/>
        </authorList>
    </citation>
    <scope>NUCLEOTIDE SEQUENCE</scope>
    <source>
        <strain evidence="1">TFB9207</strain>
    </source>
</reference>
<accession>A0AA38P8S7</accession>
<organism evidence="1 2">
    <name type="scientific">Lentinula raphanica</name>
    <dbReference type="NCBI Taxonomy" id="153919"/>
    <lineage>
        <taxon>Eukaryota</taxon>
        <taxon>Fungi</taxon>
        <taxon>Dikarya</taxon>
        <taxon>Basidiomycota</taxon>
        <taxon>Agaricomycotina</taxon>
        <taxon>Agaricomycetes</taxon>
        <taxon>Agaricomycetidae</taxon>
        <taxon>Agaricales</taxon>
        <taxon>Marasmiineae</taxon>
        <taxon>Omphalotaceae</taxon>
        <taxon>Lentinula</taxon>
    </lineage>
</organism>
<evidence type="ECO:0000313" key="2">
    <source>
        <dbReference type="Proteomes" id="UP001163846"/>
    </source>
</evidence>
<sequence>MPLNAHRHPFFILPPELHTHIFHLACSPCTAVQGSTTSSHYIASFTGKALSLVCKYFHAVAAPALHRAVVLYGWQEIDNFHCMLSPTTCRTTCSHVNRTRYLTLIADDLPPNTSAVRSSLSSPTGFGRAAVETLLLDIIRSILSMIGDGLYELEIGFQAVECIEDPLTYLSLKGPLIFPNLKTLFFASSPSFLPAMTMSVASMGTYLSCPQLEDMTVVYNDLTVKPSSLAACSVEPPRDMLLEQHAVDSPLGLCVSRNTKRLGGTYDNCGVECHGFPALQNLTILASTPAQALSALNANEATWSRGCTFDINGLGPLENQNRSISVSQHMPDCSTKFPNLQNVVLRPRLIWNEIWGSLREVAKIQLENSPGRYDCYSSMRDGIQALESSMCGKKPIVFVLKPGEQLARVVQ</sequence>